<dbReference type="STRING" id="1637975.AN957_16560"/>
<feature type="transmembrane region" description="Helical" evidence="1">
    <location>
        <begin position="235"/>
        <end position="257"/>
    </location>
</feature>
<evidence type="ECO:0000313" key="2">
    <source>
        <dbReference type="EMBL" id="KQL20019.1"/>
    </source>
</evidence>
<keyword evidence="3" id="KW-1185">Reference proteome</keyword>
<dbReference type="PATRIC" id="fig|1637975.4.peg.3226"/>
<feature type="transmembrane region" description="Helical" evidence="1">
    <location>
        <begin position="43"/>
        <end position="65"/>
    </location>
</feature>
<sequence>MPRLFVHFTFFFFTLTALSGVWMRIVPFNPTTSIPYENVLHGHSHLAILGWAFLGAFIIFLSVYWRTIRQRNQAIALTMTLFFTSLLMFAAFLYQGYGIISIVMSSIHIFVEYWAAVFILRQLKIQNEVPKSGLLFIKASLLTLVISSFGPFSLGYISANGMKDSIFFDVAIYFYLHFQYNGWLYLFLVGMFIILVHSKNIFIQSSFISYGFWFYIISLFPSYFSSILWVDLGEISMILAAIGSIGQWIGVIFTLVAFKAIGGELARHFSKFTITCLYITFLLLFFKSTMELGLISPTLANLIYDTRSIVIGYLHFTLLGFVSIFILAQYQMMNIITSKWLSILGFSIFFAGFLLNKLLLFGQGLLQWLDFPRLTFDTGGLLLASGLLLIGILILWLSFFQKNNNRLVNH</sequence>
<dbReference type="EMBL" id="LJIX01000006">
    <property type="protein sequence ID" value="KQL20019.1"/>
    <property type="molecule type" value="Genomic_DNA"/>
</dbReference>
<feature type="transmembrane region" description="Helical" evidence="1">
    <location>
        <begin position="99"/>
        <end position="120"/>
    </location>
</feature>
<dbReference type="AlphaFoldDB" id="A0A0Q3VHX3"/>
<keyword evidence="1" id="KW-0812">Transmembrane</keyword>
<feature type="transmembrane region" description="Helical" evidence="1">
    <location>
        <begin position="172"/>
        <end position="195"/>
    </location>
</feature>
<keyword evidence="1" id="KW-0472">Membrane</keyword>
<comment type="caution">
    <text evidence="2">The sequence shown here is derived from an EMBL/GenBank/DDBJ whole genome shotgun (WGS) entry which is preliminary data.</text>
</comment>
<feature type="transmembrane region" description="Helical" evidence="1">
    <location>
        <begin position="269"/>
        <end position="286"/>
    </location>
</feature>
<dbReference type="Proteomes" id="UP000050996">
    <property type="component" value="Unassembled WGS sequence"/>
</dbReference>
<protein>
    <recommendedName>
        <fullName evidence="4">Cytochrome oxidase subunit I profile domain-containing protein</fullName>
    </recommendedName>
</protein>
<dbReference type="RefSeq" id="WP_056685233.1">
    <property type="nucleotide sequence ID" value="NZ_LJIX01000006.1"/>
</dbReference>
<feature type="transmembrane region" description="Helical" evidence="1">
    <location>
        <begin position="306"/>
        <end position="328"/>
    </location>
</feature>
<accession>A0A0Q3VHX3</accession>
<keyword evidence="1" id="KW-1133">Transmembrane helix</keyword>
<evidence type="ECO:0000313" key="3">
    <source>
        <dbReference type="Proteomes" id="UP000050996"/>
    </source>
</evidence>
<feature type="transmembrane region" description="Helical" evidence="1">
    <location>
        <begin position="381"/>
        <end position="400"/>
    </location>
</feature>
<evidence type="ECO:0000256" key="1">
    <source>
        <dbReference type="SAM" id="Phobius"/>
    </source>
</evidence>
<name>A0A0Q3VHX3_9BACI</name>
<feature type="transmembrane region" description="Helical" evidence="1">
    <location>
        <begin position="132"/>
        <end position="152"/>
    </location>
</feature>
<organism evidence="2 3">
    <name type="scientific">Cytobacillus solani</name>
    <dbReference type="NCBI Taxonomy" id="1637975"/>
    <lineage>
        <taxon>Bacteria</taxon>
        <taxon>Bacillati</taxon>
        <taxon>Bacillota</taxon>
        <taxon>Bacilli</taxon>
        <taxon>Bacillales</taxon>
        <taxon>Bacillaceae</taxon>
        <taxon>Cytobacillus</taxon>
    </lineage>
</organism>
<reference evidence="2 3" key="1">
    <citation type="submission" date="2015-09" db="EMBL/GenBank/DDBJ databases">
        <title>Genome sequencing project for genomic taxonomy and phylogenomics of Bacillus-like bacteria.</title>
        <authorList>
            <person name="Liu B."/>
            <person name="Wang J."/>
            <person name="Zhu Y."/>
            <person name="Liu G."/>
            <person name="Chen Q."/>
            <person name="Chen Z."/>
            <person name="Lan J."/>
            <person name="Che J."/>
            <person name="Ge C."/>
            <person name="Shi H."/>
            <person name="Pan Z."/>
            <person name="Liu X."/>
        </authorList>
    </citation>
    <scope>NUCLEOTIDE SEQUENCE [LARGE SCALE GENOMIC DNA]</scope>
    <source>
        <strain evidence="2 3">FJAT-18043</strain>
    </source>
</reference>
<feature type="transmembrane region" description="Helical" evidence="1">
    <location>
        <begin position="207"/>
        <end position="229"/>
    </location>
</feature>
<gene>
    <name evidence="2" type="ORF">AN957_16560</name>
</gene>
<feature type="transmembrane region" description="Helical" evidence="1">
    <location>
        <begin position="340"/>
        <end position="361"/>
    </location>
</feature>
<feature type="transmembrane region" description="Helical" evidence="1">
    <location>
        <begin position="74"/>
        <end position="93"/>
    </location>
</feature>
<evidence type="ECO:0008006" key="4">
    <source>
        <dbReference type="Google" id="ProtNLM"/>
    </source>
</evidence>
<proteinExistence type="predicted"/>